<dbReference type="Pfam" id="PF13936">
    <property type="entry name" value="HTH_38"/>
    <property type="match status" value="1"/>
</dbReference>
<evidence type="ECO:0000313" key="4">
    <source>
        <dbReference type="Proteomes" id="UP000295680"/>
    </source>
</evidence>
<dbReference type="PANTHER" id="PTHR10948">
    <property type="entry name" value="TRANSPOSASE"/>
    <property type="match status" value="1"/>
</dbReference>
<reference evidence="3 4" key="1">
    <citation type="submission" date="2019-03" db="EMBL/GenBank/DDBJ databases">
        <title>Genomic Encyclopedia of Type Strains, Phase IV (KMG-IV): sequencing the most valuable type-strain genomes for metagenomic binning, comparative biology and taxonomic classification.</title>
        <authorList>
            <person name="Goeker M."/>
        </authorList>
    </citation>
    <scope>NUCLEOTIDE SEQUENCE [LARGE SCALE GENOMIC DNA]</scope>
    <source>
        <strain evidence="3 4">DSM 45934</strain>
    </source>
</reference>
<keyword evidence="4" id="KW-1185">Reference proteome</keyword>
<dbReference type="PANTHER" id="PTHR10948:SF23">
    <property type="entry name" value="TRANSPOSASE INSI FOR INSERTION SEQUENCE ELEMENT IS30A-RELATED"/>
    <property type="match status" value="1"/>
</dbReference>
<dbReference type="AlphaFoldDB" id="A0A4R2J8K5"/>
<dbReference type="SUPFAM" id="SSF46785">
    <property type="entry name" value="Winged helix' DNA-binding domain"/>
    <property type="match status" value="1"/>
</dbReference>
<accession>A0A4R2J8K5</accession>
<dbReference type="GO" id="GO:0005829">
    <property type="term" value="C:cytosol"/>
    <property type="evidence" value="ECO:0007669"/>
    <property type="project" value="TreeGrafter"/>
</dbReference>
<dbReference type="InterPro" id="IPR025246">
    <property type="entry name" value="IS30-like_HTH"/>
</dbReference>
<dbReference type="Proteomes" id="UP000295680">
    <property type="component" value="Unassembled WGS sequence"/>
</dbReference>
<dbReference type="InterPro" id="IPR000835">
    <property type="entry name" value="HTH_MarR-typ"/>
</dbReference>
<evidence type="ECO:0000259" key="2">
    <source>
        <dbReference type="Pfam" id="PF13936"/>
    </source>
</evidence>
<name>A0A4R2J8K5_9PSEU</name>
<sequence length="304" mass="32912">MTPADREQIAAGLAAGLEYAEIARRLNRPTSTVTREVARNSGPHGYRADLATRATHARARRRKPVLPAVAPLDDNHGRDATAVAAFEEQFVAMVVETGLQRMAARVLARLYLTDSGSLTAADLAQSLRVSPASISKAVAYLEGIDLLQRKRDTRRRERYVVDDDFQLRAWTASTRTNAMWASASLRGAEILGPHTPAGARLEYLGQFFERLHQDMLNGVTAATVGDALTVLAALVHAGRPLSAQELATALGWTADRVGEALRSAADSPGMADPVALRHTETGAYDVIARPERLTTRQREALSSL</sequence>
<organism evidence="3 4">
    <name type="scientific">Actinocrispum wychmicini</name>
    <dbReference type="NCBI Taxonomy" id="1213861"/>
    <lineage>
        <taxon>Bacteria</taxon>
        <taxon>Bacillati</taxon>
        <taxon>Actinomycetota</taxon>
        <taxon>Actinomycetes</taxon>
        <taxon>Pseudonocardiales</taxon>
        <taxon>Pseudonocardiaceae</taxon>
        <taxon>Actinocrispum</taxon>
    </lineage>
</organism>
<feature type="domain" description="Transposase IS30-like HTH" evidence="2">
    <location>
        <begin position="1"/>
        <end position="40"/>
    </location>
</feature>
<dbReference type="GO" id="GO:0032196">
    <property type="term" value="P:transposition"/>
    <property type="evidence" value="ECO:0007669"/>
    <property type="project" value="TreeGrafter"/>
</dbReference>
<dbReference type="GO" id="GO:0003700">
    <property type="term" value="F:DNA-binding transcription factor activity"/>
    <property type="evidence" value="ECO:0007669"/>
    <property type="project" value="InterPro"/>
</dbReference>
<evidence type="ECO:0000313" key="3">
    <source>
        <dbReference type="EMBL" id="TCO54974.1"/>
    </source>
</evidence>
<dbReference type="Pfam" id="PF12802">
    <property type="entry name" value="MarR_2"/>
    <property type="match status" value="1"/>
</dbReference>
<evidence type="ECO:0000259" key="1">
    <source>
        <dbReference type="Pfam" id="PF12802"/>
    </source>
</evidence>
<dbReference type="EMBL" id="SLWS01000008">
    <property type="protein sequence ID" value="TCO54974.1"/>
    <property type="molecule type" value="Genomic_DNA"/>
</dbReference>
<dbReference type="InterPro" id="IPR036388">
    <property type="entry name" value="WH-like_DNA-bd_sf"/>
</dbReference>
<feature type="domain" description="HTH marR-type" evidence="1">
    <location>
        <begin position="98"/>
        <end position="153"/>
    </location>
</feature>
<proteinExistence type="predicted"/>
<dbReference type="InterPro" id="IPR036390">
    <property type="entry name" value="WH_DNA-bd_sf"/>
</dbReference>
<dbReference type="InterPro" id="IPR051917">
    <property type="entry name" value="Transposase-Integrase"/>
</dbReference>
<protein>
    <submittedName>
        <fullName evidence="3">MarR family protein</fullName>
    </submittedName>
</protein>
<dbReference type="Gene3D" id="1.10.10.10">
    <property type="entry name" value="Winged helix-like DNA-binding domain superfamily/Winged helix DNA-binding domain"/>
    <property type="match status" value="2"/>
</dbReference>
<dbReference type="GO" id="GO:0004803">
    <property type="term" value="F:transposase activity"/>
    <property type="evidence" value="ECO:0007669"/>
    <property type="project" value="TreeGrafter"/>
</dbReference>
<gene>
    <name evidence="3" type="ORF">EV192_108262</name>
</gene>
<comment type="caution">
    <text evidence="3">The sequence shown here is derived from an EMBL/GenBank/DDBJ whole genome shotgun (WGS) entry which is preliminary data.</text>
</comment>